<accession>A0AAN7GRJ8</accession>
<reference evidence="1 2" key="1">
    <citation type="journal article" date="2023" name="Hortic Res">
        <title>Pangenome of water caltrop reveals structural variations and asymmetric subgenome divergence after allopolyploidization.</title>
        <authorList>
            <person name="Zhang X."/>
            <person name="Chen Y."/>
            <person name="Wang L."/>
            <person name="Yuan Y."/>
            <person name="Fang M."/>
            <person name="Shi L."/>
            <person name="Lu R."/>
            <person name="Comes H.P."/>
            <person name="Ma Y."/>
            <person name="Chen Y."/>
            <person name="Huang G."/>
            <person name="Zhou Y."/>
            <person name="Zheng Z."/>
            <person name="Qiu Y."/>
        </authorList>
    </citation>
    <scope>NUCLEOTIDE SEQUENCE [LARGE SCALE GENOMIC DNA]</scope>
    <source>
        <tissue evidence="1">Roots</tissue>
    </source>
</reference>
<comment type="caution">
    <text evidence="1">The sequence shown here is derived from an EMBL/GenBank/DDBJ whole genome shotgun (WGS) entry which is preliminary data.</text>
</comment>
<protein>
    <submittedName>
        <fullName evidence="1">Uncharacterized protein</fullName>
    </submittedName>
</protein>
<sequence>MPCTSLSVRLRRWSSPRFCKHSKRSLLLVATQGSLIKGCSTLIEQRLSSALSGRKNHELAMKAEAMEVRTGYESRGNGGEDNGGEEPIISGMGLALCMDYLMIYLWNNNKENFIASKYHKQGSFVHPQCH</sequence>
<proteinExistence type="predicted"/>
<dbReference type="Proteomes" id="UP001345219">
    <property type="component" value="Chromosome 20"/>
</dbReference>
<dbReference type="EMBL" id="JAXIOK010000020">
    <property type="protein sequence ID" value="KAK4746655.1"/>
    <property type="molecule type" value="Genomic_DNA"/>
</dbReference>
<organism evidence="1 2">
    <name type="scientific">Trapa incisa</name>
    <dbReference type="NCBI Taxonomy" id="236973"/>
    <lineage>
        <taxon>Eukaryota</taxon>
        <taxon>Viridiplantae</taxon>
        <taxon>Streptophyta</taxon>
        <taxon>Embryophyta</taxon>
        <taxon>Tracheophyta</taxon>
        <taxon>Spermatophyta</taxon>
        <taxon>Magnoliopsida</taxon>
        <taxon>eudicotyledons</taxon>
        <taxon>Gunneridae</taxon>
        <taxon>Pentapetalae</taxon>
        <taxon>rosids</taxon>
        <taxon>malvids</taxon>
        <taxon>Myrtales</taxon>
        <taxon>Lythraceae</taxon>
        <taxon>Trapa</taxon>
    </lineage>
</organism>
<keyword evidence="2" id="KW-1185">Reference proteome</keyword>
<dbReference type="AlphaFoldDB" id="A0AAN7GRJ8"/>
<evidence type="ECO:0000313" key="1">
    <source>
        <dbReference type="EMBL" id="KAK4746655.1"/>
    </source>
</evidence>
<name>A0AAN7GRJ8_9MYRT</name>
<evidence type="ECO:0000313" key="2">
    <source>
        <dbReference type="Proteomes" id="UP001345219"/>
    </source>
</evidence>
<gene>
    <name evidence="1" type="ORF">SAY87_025692</name>
</gene>